<dbReference type="InterPro" id="IPR005836">
    <property type="entry name" value="ADP_Glu_pyroP_CS"/>
</dbReference>
<dbReference type="SUPFAM" id="SSF51161">
    <property type="entry name" value="Trimeric LpxA-like enzymes"/>
    <property type="match status" value="1"/>
</dbReference>
<comment type="function">
    <text evidence="9">Involved in the biosynthesis of ADP-glucose, a building block required for the elongation reactions to produce glycogen. Catalyzes the reaction between ATP and alpha-D-glucose 1-phosphate (G1P) to produce pyrophosphate and ADP-Glc.</text>
</comment>
<evidence type="ECO:0000256" key="4">
    <source>
        <dbReference type="ARBA" id="ARBA00022695"/>
    </source>
</evidence>
<feature type="site" description="Could play a key role in the communication between the regulatory and the substrate sites" evidence="9">
    <location>
        <position position="67"/>
    </location>
</feature>
<evidence type="ECO:0000256" key="6">
    <source>
        <dbReference type="ARBA" id="ARBA00022840"/>
    </source>
</evidence>
<feature type="site" description="Could play a key role in the communication between the regulatory and the substrate sites" evidence="9">
    <location>
        <position position="106"/>
    </location>
</feature>
<dbReference type="HAMAP" id="MF_00624">
    <property type="entry name" value="GlgC"/>
    <property type="match status" value="1"/>
</dbReference>
<dbReference type="GO" id="GO:0005524">
    <property type="term" value="F:ATP binding"/>
    <property type="evidence" value="ECO:0007669"/>
    <property type="project" value="UniProtKB-KW"/>
</dbReference>
<evidence type="ECO:0000313" key="12">
    <source>
        <dbReference type="EMBL" id="QWK90401.1"/>
    </source>
</evidence>
<dbReference type="Gene3D" id="2.160.10.10">
    <property type="entry name" value="Hexapeptide repeat proteins"/>
    <property type="match status" value="1"/>
</dbReference>
<name>A0A975P8J5_9RHOB</name>
<reference evidence="12" key="1">
    <citation type="submission" date="2021-06" db="EMBL/GenBank/DDBJ databases">
        <title>Direct submission.</title>
        <authorList>
            <person name="Lee C.-S."/>
            <person name="Jin L."/>
        </authorList>
    </citation>
    <scope>NUCLEOTIDE SEQUENCE</scope>
    <source>
        <strain evidence="12">Con5</strain>
    </source>
</reference>
<evidence type="ECO:0000256" key="5">
    <source>
        <dbReference type="ARBA" id="ARBA00022741"/>
    </source>
</evidence>
<accession>A0A975P8J5</accession>
<dbReference type="Pfam" id="PF24894">
    <property type="entry name" value="Hexapep_GlmU"/>
    <property type="match status" value="1"/>
</dbReference>
<dbReference type="EMBL" id="CP076361">
    <property type="protein sequence ID" value="QWK90401.1"/>
    <property type="molecule type" value="Genomic_DNA"/>
</dbReference>
<gene>
    <name evidence="9 12" type="primary">glgC</name>
    <name evidence="12" type="ORF">KM031_00255</name>
</gene>
<evidence type="ECO:0000256" key="3">
    <source>
        <dbReference type="ARBA" id="ARBA00022679"/>
    </source>
</evidence>
<comment type="catalytic activity">
    <reaction evidence="9">
        <text>alpha-D-glucose 1-phosphate + ATP + H(+) = ADP-alpha-D-glucose + diphosphate</text>
        <dbReference type="Rhea" id="RHEA:12120"/>
        <dbReference type="ChEBI" id="CHEBI:15378"/>
        <dbReference type="ChEBI" id="CHEBI:30616"/>
        <dbReference type="ChEBI" id="CHEBI:33019"/>
        <dbReference type="ChEBI" id="CHEBI:57498"/>
        <dbReference type="ChEBI" id="CHEBI:58601"/>
        <dbReference type="EC" id="2.7.7.27"/>
    </reaction>
</comment>
<proteinExistence type="inferred from homology"/>
<evidence type="ECO:0000256" key="7">
    <source>
        <dbReference type="ARBA" id="ARBA00023056"/>
    </source>
</evidence>
<feature type="domain" description="Nucleotidyl transferase" evidence="10">
    <location>
        <begin position="15"/>
        <end position="284"/>
    </location>
</feature>
<dbReference type="GO" id="GO:0005978">
    <property type="term" value="P:glycogen biosynthetic process"/>
    <property type="evidence" value="ECO:0007669"/>
    <property type="project" value="UniProtKB-UniRule"/>
</dbReference>
<protein>
    <recommendedName>
        <fullName evidence="9">Glucose-1-phosphate adenylyltransferase</fullName>
        <ecNumber evidence="9">2.7.7.27</ecNumber>
    </recommendedName>
    <alternativeName>
        <fullName evidence="9">ADP-glucose pyrophosphorylase</fullName>
        <shortName evidence="9">ADPGlc PPase</shortName>
    </alternativeName>
    <alternativeName>
        <fullName evidence="9">ADP-glucose synthase</fullName>
    </alternativeName>
</protein>
<evidence type="ECO:0000259" key="10">
    <source>
        <dbReference type="Pfam" id="PF00483"/>
    </source>
</evidence>
<dbReference type="InterPro" id="IPR011004">
    <property type="entry name" value="Trimer_LpxA-like_sf"/>
</dbReference>
<keyword evidence="5 9" id="KW-0547">Nucleotide-binding</keyword>
<dbReference type="PROSITE" id="PS00810">
    <property type="entry name" value="ADP_GLC_PYROPHOSPH_3"/>
    <property type="match status" value="1"/>
</dbReference>
<feature type="domain" description="Glucose-1-phosphate adenylyltransferase/Bifunctional protein GlmU-like C-terminal hexapeptide" evidence="11">
    <location>
        <begin position="307"/>
        <end position="410"/>
    </location>
</feature>
<dbReference type="Proteomes" id="UP000679352">
    <property type="component" value="Chromosome"/>
</dbReference>
<keyword evidence="6 9" id="KW-0067">ATP-binding</keyword>
<evidence type="ECO:0000256" key="9">
    <source>
        <dbReference type="HAMAP-Rule" id="MF_00624"/>
    </source>
</evidence>
<dbReference type="NCBIfam" id="TIGR02091">
    <property type="entry name" value="glgC"/>
    <property type="match status" value="1"/>
</dbReference>
<dbReference type="KEGG" id="gfu:KM031_00255"/>
<dbReference type="NCBIfam" id="NF001947">
    <property type="entry name" value="PRK00725.1"/>
    <property type="match status" value="1"/>
</dbReference>
<keyword evidence="13" id="KW-1185">Reference proteome</keyword>
<dbReference type="Pfam" id="PF00483">
    <property type="entry name" value="NTP_transferase"/>
    <property type="match status" value="1"/>
</dbReference>
<dbReference type="InterPro" id="IPR023049">
    <property type="entry name" value="GlgC_bac"/>
</dbReference>
<dbReference type="InterPro" id="IPR056818">
    <property type="entry name" value="GlmU/GlgC-like_hexapep"/>
</dbReference>
<keyword evidence="4 9" id="KW-0548">Nucleotidyltransferase</keyword>
<sequence>MKARPNQRLSSQAMAFVLAGGRGSRLKELTDRRAKPAVYFGGKTRIIDFALSNALNSGIRKMAIATQYKAHSLIRHMQRGWNFFRAERNEYLDILPASQRVAETKWYLGTADAVTQNIDIVDSYGVKYIIILAGDHIYKMDYEVMLQQHVATGADVTIGCLTVPKAEATAFGVMHVDAEGRITDFLEKPADPPTIPGDPLHALASMGIYVFNWDFLRDLLIRDGEDDNSSHDFGNDIIPEIVKHGKAMAHRFAESCVTAGLEDEPYWRDVGTIDAFWQANIDLTDFVPKLDLYDNSWPIWTYGEIVPPAKFIHDQDGRRGSAVSSLVSGDCIVSGSEVRNSLLFTGCRTHSYSTMEYVVALPQVVVNRKAELKNCVIDRGVIIPEGLVVGQDPEEDEKWFRRSEGGIVLITQDMLDARAHKIG</sequence>
<evidence type="ECO:0000256" key="1">
    <source>
        <dbReference type="ARBA" id="ARBA00010443"/>
    </source>
</evidence>
<dbReference type="EC" id="2.7.7.27" evidence="9"/>
<dbReference type="InterPro" id="IPR029044">
    <property type="entry name" value="Nucleotide-diphossugar_trans"/>
</dbReference>
<dbReference type="PROSITE" id="PS00808">
    <property type="entry name" value="ADP_GLC_PYROPHOSPH_1"/>
    <property type="match status" value="1"/>
</dbReference>
<feature type="binding site" evidence="9">
    <location>
        <position position="107"/>
    </location>
    <ligand>
        <name>alpha-D-glucose 1-phosphate</name>
        <dbReference type="ChEBI" id="CHEBI:58601"/>
    </ligand>
</feature>
<feature type="binding site" evidence="9">
    <location>
        <position position="205"/>
    </location>
    <ligand>
        <name>alpha-D-glucose 1-phosphate</name>
        <dbReference type="ChEBI" id="CHEBI:58601"/>
    </ligand>
</feature>
<feature type="binding site" evidence="9">
    <location>
        <position position="172"/>
    </location>
    <ligand>
        <name>alpha-D-glucose 1-phosphate</name>
        <dbReference type="ChEBI" id="CHEBI:58601"/>
    </ligand>
</feature>
<keyword evidence="2 9" id="KW-0321">Glycogen metabolism</keyword>
<evidence type="ECO:0000259" key="11">
    <source>
        <dbReference type="Pfam" id="PF24894"/>
    </source>
</evidence>
<evidence type="ECO:0000256" key="2">
    <source>
        <dbReference type="ARBA" id="ARBA00022600"/>
    </source>
</evidence>
<dbReference type="PANTHER" id="PTHR43523:SF2">
    <property type="entry name" value="GLUCOSE-1-PHOSPHATE ADENYLYLTRANSFERASE"/>
    <property type="match status" value="1"/>
</dbReference>
<dbReference type="PROSITE" id="PS00809">
    <property type="entry name" value="ADP_GLC_PYROPHOSPH_2"/>
    <property type="match status" value="1"/>
</dbReference>
<dbReference type="AlphaFoldDB" id="A0A975P8J5"/>
<dbReference type="PANTHER" id="PTHR43523">
    <property type="entry name" value="GLUCOSE-1-PHOSPHATE ADENYLYLTRANSFERASE-RELATED"/>
    <property type="match status" value="1"/>
</dbReference>
<dbReference type="InterPro" id="IPR011831">
    <property type="entry name" value="ADP-Glc_PPase"/>
</dbReference>
<feature type="binding site" evidence="9">
    <location>
        <begin position="187"/>
        <end position="188"/>
    </location>
    <ligand>
        <name>alpha-D-glucose 1-phosphate</name>
        <dbReference type="ChEBI" id="CHEBI:58601"/>
    </ligand>
</feature>
<dbReference type="NCBIfam" id="NF002023">
    <property type="entry name" value="PRK00844.1"/>
    <property type="match status" value="1"/>
</dbReference>
<keyword evidence="7 9" id="KW-0320">Glycogen biosynthesis</keyword>
<evidence type="ECO:0000256" key="8">
    <source>
        <dbReference type="ARBA" id="ARBA00023277"/>
    </source>
</evidence>
<comment type="similarity">
    <text evidence="1 9">Belongs to the bacterial/plant glucose-1-phosphate adenylyltransferase family.</text>
</comment>
<dbReference type="InterPro" id="IPR005835">
    <property type="entry name" value="NTP_transferase_dom"/>
</dbReference>
<dbReference type="GO" id="GO:0008878">
    <property type="term" value="F:glucose-1-phosphate adenylyltransferase activity"/>
    <property type="evidence" value="ECO:0007669"/>
    <property type="project" value="UniProtKB-UniRule"/>
</dbReference>
<organism evidence="12 13">
    <name type="scientific">Gemmobacter fulvus</name>
    <dbReference type="NCBI Taxonomy" id="2840474"/>
    <lineage>
        <taxon>Bacteria</taxon>
        <taxon>Pseudomonadati</taxon>
        <taxon>Pseudomonadota</taxon>
        <taxon>Alphaproteobacteria</taxon>
        <taxon>Rhodobacterales</taxon>
        <taxon>Paracoccaceae</taxon>
        <taxon>Gemmobacter</taxon>
    </lineage>
</organism>
<comment type="subunit">
    <text evidence="9">Homotetramer.</text>
</comment>
<dbReference type="CDD" id="cd04651">
    <property type="entry name" value="LbH_G1P_AT_C"/>
    <property type="match status" value="1"/>
</dbReference>
<dbReference type="Gene3D" id="3.90.550.10">
    <property type="entry name" value="Spore Coat Polysaccharide Biosynthesis Protein SpsA, Chain A"/>
    <property type="match status" value="1"/>
</dbReference>
<dbReference type="CDD" id="cd02508">
    <property type="entry name" value="ADP_Glucose_PP"/>
    <property type="match status" value="1"/>
</dbReference>
<dbReference type="RefSeq" id="WP_215504350.1">
    <property type="nucleotide sequence ID" value="NZ_CP076361.1"/>
</dbReference>
<evidence type="ECO:0000313" key="13">
    <source>
        <dbReference type="Proteomes" id="UP000679352"/>
    </source>
</evidence>
<dbReference type="SUPFAM" id="SSF53448">
    <property type="entry name" value="Nucleotide-diphospho-sugar transferases"/>
    <property type="match status" value="1"/>
</dbReference>
<comment type="pathway">
    <text evidence="9">Glycan biosynthesis; glycogen biosynthesis.</text>
</comment>
<keyword evidence="8 9" id="KW-0119">Carbohydrate metabolism</keyword>
<keyword evidence="3 9" id="KW-0808">Transferase</keyword>